<evidence type="ECO:0000256" key="7">
    <source>
        <dbReference type="ARBA" id="ARBA00022840"/>
    </source>
</evidence>
<dbReference type="GO" id="GO:0016260">
    <property type="term" value="P:selenocysteine biosynthetic process"/>
    <property type="evidence" value="ECO:0007669"/>
    <property type="project" value="UniProtKB-UniRule"/>
</dbReference>
<evidence type="ECO:0000256" key="15">
    <source>
        <dbReference type="SAM" id="Coils"/>
    </source>
</evidence>
<evidence type="ECO:0000256" key="12">
    <source>
        <dbReference type="HAMAP-Rule" id="MF_00176"/>
    </source>
</evidence>
<feature type="binding site" evidence="13">
    <location>
        <position position="386"/>
    </location>
    <ligand>
        <name>L-serine</name>
        <dbReference type="ChEBI" id="CHEBI:33384"/>
    </ligand>
</feature>
<keyword evidence="8 12" id="KW-0648">Protein biosynthesis</keyword>
<comment type="similarity">
    <text evidence="3 12">Belongs to the class-II aminoacyl-tRNA synthetase family. Type-1 seryl-tRNA synthetase subfamily.</text>
</comment>
<dbReference type="InterPro" id="IPR010978">
    <property type="entry name" value="tRNA-bd_arm"/>
</dbReference>
<keyword evidence="4 12" id="KW-0963">Cytoplasm</keyword>
<evidence type="ECO:0000256" key="10">
    <source>
        <dbReference type="ARBA" id="ARBA00047929"/>
    </source>
</evidence>
<dbReference type="GO" id="GO:0005524">
    <property type="term" value="F:ATP binding"/>
    <property type="evidence" value="ECO:0007669"/>
    <property type="project" value="UniProtKB-UniRule"/>
</dbReference>
<dbReference type="PRINTS" id="PR00981">
    <property type="entry name" value="TRNASYNTHSER"/>
</dbReference>
<evidence type="ECO:0000256" key="3">
    <source>
        <dbReference type="ARBA" id="ARBA00010728"/>
    </source>
</evidence>
<dbReference type="GO" id="GO:0005737">
    <property type="term" value="C:cytoplasm"/>
    <property type="evidence" value="ECO:0007669"/>
    <property type="project" value="UniProtKB-SubCell"/>
</dbReference>
<evidence type="ECO:0000256" key="9">
    <source>
        <dbReference type="ARBA" id="ARBA00023146"/>
    </source>
</evidence>
<dbReference type="GO" id="GO:0004828">
    <property type="term" value="F:serine-tRNA ligase activity"/>
    <property type="evidence" value="ECO:0007669"/>
    <property type="project" value="UniProtKB-UniRule"/>
</dbReference>
<dbReference type="Pfam" id="PF02403">
    <property type="entry name" value="Seryl_tRNA_N"/>
    <property type="match status" value="1"/>
</dbReference>
<dbReference type="InterPro" id="IPR002317">
    <property type="entry name" value="Ser-tRNA-ligase_type_1"/>
</dbReference>
<comment type="subcellular location">
    <subcellularLocation>
        <location evidence="1 12">Cytoplasm</location>
    </subcellularLocation>
</comment>
<feature type="binding site" evidence="13">
    <location>
        <position position="267"/>
    </location>
    <ligand>
        <name>L-serine</name>
        <dbReference type="ChEBI" id="CHEBI:33384"/>
    </ligand>
</feature>
<evidence type="ECO:0000256" key="6">
    <source>
        <dbReference type="ARBA" id="ARBA00022741"/>
    </source>
</evidence>
<dbReference type="EMBL" id="FUGD01000118">
    <property type="protein sequence ID" value="SJM38035.1"/>
    <property type="molecule type" value="Genomic_DNA"/>
</dbReference>
<proteinExistence type="inferred from homology"/>
<evidence type="ECO:0000256" key="14">
    <source>
        <dbReference type="PIRSR" id="PIRSR001529-2"/>
    </source>
</evidence>
<feature type="binding site" evidence="12 13">
    <location>
        <position position="290"/>
    </location>
    <ligand>
        <name>L-serine</name>
        <dbReference type="ChEBI" id="CHEBI:33384"/>
    </ligand>
</feature>
<comment type="domain">
    <text evidence="12">Consists of two distinct domains, a catalytic core and a N-terminal extension that is involved in tRNA binding.</text>
</comment>
<dbReference type="SUPFAM" id="SSF55681">
    <property type="entry name" value="Class II aaRS and biotin synthetases"/>
    <property type="match status" value="1"/>
</dbReference>
<comment type="catalytic activity">
    <reaction evidence="11 12">
        <text>tRNA(Ser) + L-serine + ATP = L-seryl-tRNA(Ser) + AMP + diphosphate + H(+)</text>
        <dbReference type="Rhea" id="RHEA:12292"/>
        <dbReference type="Rhea" id="RHEA-COMP:9669"/>
        <dbReference type="Rhea" id="RHEA-COMP:9703"/>
        <dbReference type="ChEBI" id="CHEBI:15378"/>
        <dbReference type="ChEBI" id="CHEBI:30616"/>
        <dbReference type="ChEBI" id="CHEBI:33019"/>
        <dbReference type="ChEBI" id="CHEBI:33384"/>
        <dbReference type="ChEBI" id="CHEBI:78442"/>
        <dbReference type="ChEBI" id="CHEBI:78533"/>
        <dbReference type="ChEBI" id="CHEBI:456215"/>
        <dbReference type="EC" id="6.1.1.11"/>
    </reaction>
</comment>
<dbReference type="InterPro" id="IPR042103">
    <property type="entry name" value="SerRS_1_N_sf"/>
</dbReference>
<dbReference type="PANTHER" id="PTHR43697:SF1">
    <property type="entry name" value="SERINE--TRNA LIGASE"/>
    <property type="match status" value="1"/>
</dbReference>
<dbReference type="SUPFAM" id="SSF46589">
    <property type="entry name" value="tRNA-binding arm"/>
    <property type="match status" value="1"/>
</dbReference>
<feature type="binding site" evidence="13">
    <location>
        <position position="236"/>
    </location>
    <ligand>
        <name>L-serine</name>
        <dbReference type="ChEBI" id="CHEBI:33384"/>
    </ligand>
</feature>
<keyword evidence="7 12" id="KW-0067">ATP-binding</keyword>
<comment type="catalytic activity">
    <reaction evidence="10 12">
        <text>tRNA(Sec) + L-serine + ATP = L-seryl-tRNA(Sec) + AMP + diphosphate + H(+)</text>
        <dbReference type="Rhea" id="RHEA:42580"/>
        <dbReference type="Rhea" id="RHEA-COMP:9742"/>
        <dbReference type="Rhea" id="RHEA-COMP:10128"/>
        <dbReference type="ChEBI" id="CHEBI:15378"/>
        <dbReference type="ChEBI" id="CHEBI:30616"/>
        <dbReference type="ChEBI" id="CHEBI:33019"/>
        <dbReference type="ChEBI" id="CHEBI:33384"/>
        <dbReference type="ChEBI" id="CHEBI:78442"/>
        <dbReference type="ChEBI" id="CHEBI:78533"/>
        <dbReference type="ChEBI" id="CHEBI:456215"/>
        <dbReference type="EC" id="6.1.1.11"/>
    </reaction>
</comment>
<evidence type="ECO:0000256" key="4">
    <source>
        <dbReference type="ARBA" id="ARBA00022490"/>
    </source>
</evidence>
<keyword evidence="15" id="KW-0175">Coiled coil</keyword>
<dbReference type="RefSeq" id="WP_077449402.1">
    <property type="nucleotide sequence ID" value="NZ_FUGD01000118.1"/>
</dbReference>
<evidence type="ECO:0000313" key="17">
    <source>
        <dbReference type="EMBL" id="SJM38035.1"/>
    </source>
</evidence>
<feature type="domain" description="Aminoacyl-transfer RNA synthetases class-II family profile" evidence="16">
    <location>
        <begin position="172"/>
        <end position="413"/>
    </location>
</feature>
<feature type="binding site" evidence="12">
    <location>
        <position position="388"/>
    </location>
    <ligand>
        <name>L-serine</name>
        <dbReference type="ChEBI" id="CHEBI:33384"/>
    </ligand>
</feature>
<comment type="pathway">
    <text evidence="2 12">Aminoacyl-tRNA biosynthesis; selenocysteinyl-tRNA(Sec) biosynthesis; L-seryl-tRNA(Sec) from L-serine and tRNA(Sec): step 1/1.</text>
</comment>
<dbReference type="PIRSF" id="PIRSF001529">
    <property type="entry name" value="Ser-tRNA-synth_IIa"/>
    <property type="match status" value="1"/>
</dbReference>
<dbReference type="EC" id="6.1.1.11" evidence="12"/>
<keyword evidence="18" id="KW-1185">Reference proteome</keyword>
<dbReference type="UniPathway" id="UPA00906">
    <property type="reaction ID" value="UER00895"/>
</dbReference>
<dbReference type="HAMAP" id="MF_00176">
    <property type="entry name" value="Ser_tRNA_synth_type1"/>
    <property type="match status" value="1"/>
</dbReference>
<sequence>MIDPKLLRQDLTELKQKLAKRGYELDVDFWQQLESQRKSLQVLTEDLQAKRNAGAKQVGALKKNGEDASELLAEMQSISGDIKKAEEDLKALQDKINEAALQIPNIPADDVPEGDSEEDNVEVRKWGTPRQFDFEIKDHTDVGEGLGQLDFAAAAKLTGSRFNVLTGQLAQLHRALIQFMLNTHTVKYGYTECYVPYIVNSDSLKGTGQLPKFEEDLFKLINHTNNDGMGFYLIPTAEVPMTNLVRGERLEASQLPFKFTAHTPCFRSEAGSHGRDTRGLIRQHQFEKVEMVNIATAEQSDELLEQMTAQAEDILQQLELPYRVVKLCTGDMGFSALRTYDIEVWVPSQDTYREISSCSNCGDFQARRMGTRVKDGKKTELVHTLNGSGLAVGRTLLAIMENHQNADGSITIPEVLRPFMGGAETITA</sequence>
<feature type="binding site" evidence="12">
    <location>
        <begin position="236"/>
        <end position="238"/>
    </location>
    <ligand>
        <name>L-serine</name>
        <dbReference type="ChEBI" id="CHEBI:33384"/>
    </ligand>
</feature>
<dbReference type="GO" id="GO:0006434">
    <property type="term" value="P:seryl-tRNA aminoacylation"/>
    <property type="evidence" value="ECO:0007669"/>
    <property type="project" value="UniProtKB-UniRule"/>
</dbReference>
<dbReference type="Proteomes" id="UP000188169">
    <property type="component" value="Unassembled WGS sequence"/>
</dbReference>
<protein>
    <recommendedName>
        <fullName evidence="12">Serine--tRNA ligase</fullName>
        <ecNumber evidence="12">6.1.1.11</ecNumber>
    </recommendedName>
    <alternativeName>
        <fullName evidence="12">Seryl-tRNA synthetase</fullName>
        <shortName evidence="12">SerRS</shortName>
    </alternativeName>
    <alternativeName>
        <fullName evidence="12">Seryl-tRNA(Ser/Sec) synthetase</fullName>
    </alternativeName>
</protein>
<dbReference type="CDD" id="cd00770">
    <property type="entry name" value="SerRS_core"/>
    <property type="match status" value="1"/>
</dbReference>
<evidence type="ECO:0000313" key="18">
    <source>
        <dbReference type="Proteomes" id="UP000188169"/>
    </source>
</evidence>
<feature type="binding site" evidence="12 14">
    <location>
        <begin position="354"/>
        <end position="357"/>
    </location>
    <ligand>
        <name>ATP</name>
        <dbReference type="ChEBI" id="CHEBI:30616"/>
    </ligand>
</feature>
<keyword evidence="9 12" id="KW-0030">Aminoacyl-tRNA synthetase</keyword>
<dbReference type="PROSITE" id="PS50862">
    <property type="entry name" value="AA_TRNA_LIGASE_II"/>
    <property type="match status" value="1"/>
</dbReference>
<gene>
    <name evidence="12 17" type="primary">serS</name>
    <name evidence="17" type="ORF">A1019T_02023</name>
</gene>
<evidence type="ECO:0000259" key="16">
    <source>
        <dbReference type="PROSITE" id="PS50862"/>
    </source>
</evidence>
<name>A0A1R4EHN6_9GAMM</name>
<dbReference type="Gene3D" id="3.30.930.10">
    <property type="entry name" value="Bira Bifunctional Protein, Domain 2"/>
    <property type="match status" value="1"/>
</dbReference>
<feature type="binding site" evidence="12 14">
    <location>
        <begin position="267"/>
        <end position="269"/>
    </location>
    <ligand>
        <name>ATP</name>
        <dbReference type="ChEBI" id="CHEBI:30616"/>
    </ligand>
</feature>
<evidence type="ECO:0000256" key="8">
    <source>
        <dbReference type="ARBA" id="ARBA00022917"/>
    </source>
</evidence>
<keyword evidence="6 12" id="KW-0547">Nucleotide-binding</keyword>
<feature type="coiled-coil region" evidence="15">
    <location>
        <begin position="33"/>
        <end position="102"/>
    </location>
</feature>
<evidence type="ECO:0000256" key="5">
    <source>
        <dbReference type="ARBA" id="ARBA00022598"/>
    </source>
</evidence>
<dbReference type="OrthoDB" id="9804647at2"/>
<dbReference type="InterPro" id="IPR045864">
    <property type="entry name" value="aa-tRNA-synth_II/BPL/LPL"/>
</dbReference>
<dbReference type="STRING" id="1945520.A1019T_02023"/>
<dbReference type="PANTHER" id="PTHR43697">
    <property type="entry name" value="SERYL-TRNA SYNTHETASE"/>
    <property type="match status" value="1"/>
</dbReference>
<comment type="function">
    <text evidence="12">Catalyzes the attachment of serine to tRNA(Ser). Is also able to aminoacylate tRNA(Sec) with serine, to form the misacylated tRNA L-seryl-tRNA(Sec), which will be further converted into selenocysteinyl-tRNA(Sec).</text>
</comment>
<dbReference type="AlphaFoldDB" id="A0A1R4EHN6"/>
<evidence type="ECO:0000256" key="1">
    <source>
        <dbReference type="ARBA" id="ARBA00004496"/>
    </source>
</evidence>
<keyword evidence="5 12" id="KW-0436">Ligase</keyword>
<comment type="caution">
    <text evidence="12">Lacks conserved residue(s) required for the propagation of feature annotation.</text>
</comment>
<dbReference type="InterPro" id="IPR033729">
    <property type="entry name" value="SerRS_core"/>
</dbReference>
<dbReference type="InterPro" id="IPR002314">
    <property type="entry name" value="aa-tRNA-synt_IIb"/>
</dbReference>
<organism evidence="17 18">
    <name type="scientific">Psychrobacter pasteurii</name>
    <dbReference type="NCBI Taxonomy" id="1945520"/>
    <lineage>
        <taxon>Bacteria</taxon>
        <taxon>Pseudomonadati</taxon>
        <taxon>Pseudomonadota</taxon>
        <taxon>Gammaproteobacteria</taxon>
        <taxon>Moraxellales</taxon>
        <taxon>Moraxellaceae</taxon>
        <taxon>Psychrobacter</taxon>
    </lineage>
</organism>
<dbReference type="InterPro" id="IPR006195">
    <property type="entry name" value="aa-tRNA-synth_II"/>
</dbReference>
<accession>A0A1R4EHN6</accession>
<evidence type="ECO:0000256" key="11">
    <source>
        <dbReference type="ARBA" id="ARBA00048823"/>
    </source>
</evidence>
<dbReference type="Gene3D" id="1.10.287.40">
    <property type="entry name" value="Serine-tRNA synthetase, tRNA binding domain"/>
    <property type="match status" value="1"/>
</dbReference>
<dbReference type="Pfam" id="PF00587">
    <property type="entry name" value="tRNA-synt_2b"/>
    <property type="match status" value="1"/>
</dbReference>
<dbReference type="InterPro" id="IPR015866">
    <property type="entry name" value="Ser-tRNA-synth_1_N"/>
</dbReference>
<evidence type="ECO:0000256" key="2">
    <source>
        <dbReference type="ARBA" id="ARBA00005045"/>
    </source>
</evidence>
<comment type="subunit">
    <text evidence="12">Homodimer. The tRNA molecule binds across the dimer.</text>
</comment>
<evidence type="ECO:0000256" key="13">
    <source>
        <dbReference type="PIRSR" id="PIRSR001529-1"/>
    </source>
</evidence>
<reference evidence="18" key="1">
    <citation type="submission" date="2017-02" db="EMBL/GenBank/DDBJ databases">
        <authorList>
            <person name="Mornico D."/>
        </authorList>
    </citation>
    <scope>NUCLEOTIDE SEQUENCE [LARGE SCALE GENOMIC DNA]</scope>
</reference>
<dbReference type="NCBIfam" id="TIGR00414">
    <property type="entry name" value="serS"/>
    <property type="match status" value="1"/>
</dbReference>